<dbReference type="PROSITE" id="PS01359">
    <property type="entry name" value="ZF_PHD_1"/>
    <property type="match status" value="1"/>
</dbReference>
<evidence type="ECO:0000256" key="1">
    <source>
        <dbReference type="ARBA" id="ARBA00022723"/>
    </source>
</evidence>
<dbReference type="Gene3D" id="2.30.30.1150">
    <property type="match status" value="1"/>
</dbReference>
<keyword evidence="2 4" id="KW-0863">Zinc-finger</keyword>
<sequence>MQRAKVVKQLMVTAGCNLEVAKPRDTLLYEGRRGGGQVPKPHKFQVGDFVYIRRRPRTGMEVATKPAILKLVKIQRDGVVVLEDNARTKEKSTVQNIAPCHLQVKDEYDLTRTKPSKHLACEDCKRMDGKAFMLLCDTCNRGHHTWCLEPALDVVLEGDWQCPRCLAQEMVASFVEVKQELAEICWFRGSPDR</sequence>
<comment type="caution">
    <text evidence="6">The sequence shown here is derived from an EMBL/GenBank/DDBJ whole genome shotgun (WGS) entry which is preliminary data.</text>
</comment>
<protein>
    <recommendedName>
        <fullName evidence="5">PHD-type domain-containing protein</fullName>
    </recommendedName>
</protein>
<reference evidence="6 7" key="1">
    <citation type="journal article" date="2015" name="Genome Biol. Evol.">
        <title>Comparative Genomics of a Bacterivorous Green Alga Reveals Evolutionary Causalities and Consequences of Phago-Mixotrophic Mode of Nutrition.</title>
        <authorList>
            <person name="Burns J.A."/>
            <person name="Paasch A."/>
            <person name="Narechania A."/>
            <person name="Kim E."/>
        </authorList>
    </citation>
    <scope>NUCLEOTIDE SEQUENCE [LARGE SCALE GENOMIC DNA]</scope>
    <source>
        <strain evidence="6 7">PLY_AMNH</strain>
    </source>
</reference>
<keyword evidence="7" id="KW-1185">Reference proteome</keyword>
<evidence type="ECO:0000259" key="5">
    <source>
        <dbReference type="PROSITE" id="PS50016"/>
    </source>
</evidence>
<evidence type="ECO:0000256" key="4">
    <source>
        <dbReference type="PROSITE-ProRule" id="PRU00146"/>
    </source>
</evidence>
<dbReference type="AlphaFoldDB" id="A0AAE0G2Y4"/>
<dbReference type="CDD" id="cd15543">
    <property type="entry name" value="PHD_RSF1"/>
    <property type="match status" value="1"/>
</dbReference>
<dbReference type="InterPro" id="IPR019787">
    <property type="entry name" value="Znf_PHD-finger"/>
</dbReference>
<accession>A0AAE0G2Y4</accession>
<dbReference type="InterPro" id="IPR011011">
    <property type="entry name" value="Znf_FYVE_PHD"/>
</dbReference>
<feature type="domain" description="PHD-type" evidence="5">
    <location>
        <begin position="118"/>
        <end position="168"/>
    </location>
</feature>
<dbReference type="Proteomes" id="UP001190700">
    <property type="component" value="Unassembled WGS sequence"/>
</dbReference>
<dbReference type="EMBL" id="LGRX02010665">
    <property type="protein sequence ID" value="KAK3269931.1"/>
    <property type="molecule type" value="Genomic_DNA"/>
</dbReference>
<dbReference type="PROSITE" id="PS50016">
    <property type="entry name" value="ZF_PHD_2"/>
    <property type="match status" value="1"/>
</dbReference>
<keyword evidence="1" id="KW-0479">Metal-binding</keyword>
<evidence type="ECO:0000256" key="2">
    <source>
        <dbReference type="ARBA" id="ARBA00022771"/>
    </source>
</evidence>
<dbReference type="SUPFAM" id="SSF57903">
    <property type="entry name" value="FYVE/PHD zinc finger"/>
    <property type="match status" value="1"/>
</dbReference>
<dbReference type="SMART" id="SM00249">
    <property type="entry name" value="PHD"/>
    <property type="match status" value="1"/>
</dbReference>
<dbReference type="InterPro" id="IPR019786">
    <property type="entry name" value="Zinc_finger_PHD-type_CS"/>
</dbReference>
<name>A0AAE0G2Y4_9CHLO</name>
<dbReference type="InterPro" id="IPR001965">
    <property type="entry name" value="Znf_PHD"/>
</dbReference>
<evidence type="ECO:0000313" key="7">
    <source>
        <dbReference type="Proteomes" id="UP001190700"/>
    </source>
</evidence>
<dbReference type="GO" id="GO:0031445">
    <property type="term" value="P:regulation of heterochromatin formation"/>
    <property type="evidence" value="ECO:0007669"/>
    <property type="project" value="TreeGrafter"/>
</dbReference>
<dbReference type="GO" id="GO:0008270">
    <property type="term" value="F:zinc ion binding"/>
    <property type="evidence" value="ECO:0007669"/>
    <property type="project" value="UniProtKB-KW"/>
</dbReference>
<gene>
    <name evidence="6" type="ORF">CYMTET_21644</name>
</gene>
<dbReference type="PANTHER" id="PTHR46510:SF1">
    <property type="entry name" value="BROMODOMAIN ADJACENT TO ZINC FINGER DOMAIN PROTEIN 1A"/>
    <property type="match status" value="1"/>
</dbReference>
<dbReference type="Pfam" id="PF00628">
    <property type="entry name" value="PHD"/>
    <property type="match status" value="1"/>
</dbReference>
<dbReference type="GO" id="GO:0003677">
    <property type="term" value="F:DNA binding"/>
    <property type="evidence" value="ECO:0007669"/>
    <property type="project" value="TreeGrafter"/>
</dbReference>
<proteinExistence type="predicted"/>
<dbReference type="GO" id="GO:0006355">
    <property type="term" value="P:regulation of DNA-templated transcription"/>
    <property type="evidence" value="ECO:0007669"/>
    <property type="project" value="TreeGrafter"/>
</dbReference>
<dbReference type="GO" id="GO:0006338">
    <property type="term" value="P:chromatin remodeling"/>
    <property type="evidence" value="ECO:0007669"/>
    <property type="project" value="InterPro"/>
</dbReference>
<dbReference type="GO" id="GO:0000228">
    <property type="term" value="C:nuclear chromosome"/>
    <property type="evidence" value="ECO:0007669"/>
    <property type="project" value="TreeGrafter"/>
</dbReference>
<evidence type="ECO:0000256" key="3">
    <source>
        <dbReference type="ARBA" id="ARBA00022833"/>
    </source>
</evidence>
<dbReference type="GO" id="GO:0008623">
    <property type="term" value="C:CHRAC"/>
    <property type="evidence" value="ECO:0007669"/>
    <property type="project" value="TreeGrafter"/>
</dbReference>
<dbReference type="GO" id="GO:0045740">
    <property type="term" value="P:positive regulation of DNA replication"/>
    <property type="evidence" value="ECO:0007669"/>
    <property type="project" value="TreeGrafter"/>
</dbReference>
<organism evidence="6 7">
    <name type="scientific">Cymbomonas tetramitiformis</name>
    <dbReference type="NCBI Taxonomy" id="36881"/>
    <lineage>
        <taxon>Eukaryota</taxon>
        <taxon>Viridiplantae</taxon>
        <taxon>Chlorophyta</taxon>
        <taxon>Pyramimonadophyceae</taxon>
        <taxon>Pyramimonadales</taxon>
        <taxon>Pyramimonadaceae</taxon>
        <taxon>Cymbomonas</taxon>
    </lineage>
</organism>
<keyword evidence="3" id="KW-0862">Zinc</keyword>
<dbReference type="InterPro" id="IPR047171">
    <property type="entry name" value="BAZ1A"/>
</dbReference>
<dbReference type="PANTHER" id="PTHR46510">
    <property type="entry name" value="BROMODOMAIN ADJACENT TO ZINC FINGER DOMAIN PROTEIN 1A"/>
    <property type="match status" value="1"/>
</dbReference>
<evidence type="ECO:0000313" key="6">
    <source>
        <dbReference type="EMBL" id="KAK3269931.1"/>
    </source>
</evidence>